<evidence type="ECO:0000259" key="2">
    <source>
        <dbReference type="Pfam" id="PF16036"/>
    </source>
</evidence>
<organism evidence="3 4">
    <name type="scientific">Actimicrobium antarcticum</name>
    <dbReference type="NCBI Taxonomy" id="1051899"/>
    <lineage>
        <taxon>Bacteria</taxon>
        <taxon>Pseudomonadati</taxon>
        <taxon>Pseudomonadota</taxon>
        <taxon>Betaproteobacteria</taxon>
        <taxon>Burkholderiales</taxon>
        <taxon>Oxalobacteraceae</taxon>
        <taxon>Actimicrobium</taxon>
    </lineage>
</organism>
<dbReference type="InterPro" id="IPR016087">
    <property type="entry name" value="Chalcone_isomerase"/>
</dbReference>
<keyword evidence="3" id="KW-0413">Isomerase</keyword>
<dbReference type="InterPro" id="IPR016088">
    <property type="entry name" value="Chalcone_isomerase_3-sand"/>
</dbReference>
<accession>A0ABP7T8H6</accession>
<feature type="chain" id="PRO_5046847509" evidence="1">
    <location>
        <begin position="22"/>
        <end position="177"/>
    </location>
</feature>
<dbReference type="Proteomes" id="UP001501353">
    <property type="component" value="Unassembled WGS sequence"/>
</dbReference>
<proteinExistence type="predicted"/>
<evidence type="ECO:0000256" key="1">
    <source>
        <dbReference type="SAM" id="SignalP"/>
    </source>
</evidence>
<feature type="domain" description="Chalcone isomerase" evidence="2">
    <location>
        <begin position="35"/>
        <end position="171"/>
    </location>
</feature>
<name>A0ABP7T8H6_9BURK</name>
<dbReference type="GO" id="GO:0016853">
    <property type="term" value="F:isomerase activity"/>
    <property type="evidence" value="ECO:0007669"/>
    <property type="project" value="UniProtKB-KW"/>
</dbReference>
<dbReference type="EMBL" id="BAAAZE010000008">
    <property type="protein sequence ID" value="GAA4022625.1"/>
    <property type="molecule type" value="Genomic_DNA"/>
</dbReference>
<feature type="signal peptide" evidence="1">
    <location>
        <begin position="1"/>
        <end position="21"/>
    </location>
</feature>
<evidence type="ECO:0000313" key="3">
    <source>
        <dbReference type="EMBL" id="GAA4022625.1"/>
    </source>
</evidence>
<keyword evidence="1" id="KW-0732">Signal</keyword>
<dbReference type="RefSeq" id="WP_344763142.1">
    <property type="nucleotide sequence ID" value="NZ_BAAAZE010000008.1"/>
</dbReference>
<dbReference type="Gene3D" id="3.50.70.10">
    <property type="match status" value="1"/>
</dbReference>
<comment type="caution">
    <text evidence="3">The sequence shown here is derived from an EMBL/GenBank/DDBJ whole genome shotgun (WGS) entry which is preliminary data.</text>
</comment>
<reference evidence="4" key="1">
    <citation type="journal article" date="2019" name="Int. J. Syst. Evol. Microbiol.">
        <title>The Global Catalogue of Microorganisms (GCM) 10K type strain sequencing project: providing services to taxonomists for standard genome sequencing and annotation.</title>
        <authorList>
            <consortium name="The Broad Institute Genomics Platform"/>
            <consortium name="The Broad Institute Genome Sequencing Center for Infectious Disease"/>
            <person name="Wu L."/>
            <person name="Ma J."/>
        </authorList>
    </citation>
    <scope>NUCLEOTIDE SEQUENCE [LARGE SCALE GENOMIC DNA]</scope>
    <source>
        <strain evidence="4">JCM 16673</strain>
    </source>
</reference>
<evidence type="ECO:0000313" key="4">
    <source>
        <dbReference type="Proteomes" id="UP001501353"/>
    </source>
</evidence>
<dbReference type="Pfam" id="PF16036">
    <property type="entry name" value="Chalcone_3"/>
    <property type="match status" value="1"/>
</dbReference>
<protein>
    <submittedName>
        <fullName evidence="3">Chalcone isomerase family protein</fullName>
    </submittedName>
</protein>
<keyword evidence="4" id="KW-1185">Reference proteome</keyword>
<gene>
    <name evidence="3" type="ORF">GCM10022212_19850</name>
</gene>
<sequence>MIARRLLALFLGLLLALPVFAATPAHIRNDVPDARLSGQGTFRWFGLHIYDAALWVGAKGYDLKAPLALDLTYARALAGKKIAEASDDEIRKLGLGTPEQQATWLAKMTALFPDVQDGTHITGVYLPALGARFYHDGKLLGEIADPAFARAFFAIWLDPKTSAGKLRDALLMDAAPR</sequence>